<comment type="caution">
    <text evidence="2">The sequence shown here is derived from an EMBL/GenBank/DDBJ whole genome shotgun (WGS) entry which is preliminary data.</text>
</comment>
<reference evidence="2" key="1">
    <citation type="journal article" date="2022" name="bioRxiv">
        <title>Sequencing and chromosome-scale assembly of the giantPleurodeles waltlgenome.</title>
        <authorList>
            <person name="Brown T."/>
            <person name="Elewa A."/>
            <person name="Iarovenko S."/>
            <person name="Subramanian E."/>
            <person name="Araus A.J."/>
            <person name="Petzold A."/>
            <person name="Susuki M."/>
            <person name="Suzuki K.-i.T."/>
            <person name="Hayashi T."/>
            <person name="Toyoda A."/>
            <person name="Oliveira C."/>
            <person name="Osipova E."/>
            <person name="Leigh N.D."/>
            <person name="Simon A."/>
            <person name="Yun M.H."/>
        </authorList>
    </citation>
    <scope>NUCLEOTIDE SEQUENCE</scope>
    <source>
        <strain evidence="2">20211129_DDA</strain>
        <tissue evidence="2">Liver</tissue>
    </source>
</reference>
<evidence type="ECO:0000313" key="3">
    <source>
        <dbReference type="Proteomes" id="UP001066276"/>
    </source>
</evidence>
<dbReference type="AlphaFoldDB" id="A0AAV7MQM8"/>
<gene>
    <name evidence="2" type="ORF">NDU88_002776</name>
</gene>
<dbReference type="Proteomes" id="UP001066276">
    <property type="component" value="Chromosome 9"/>
</dbReference>
<dbReference type="EMBL" id="JANPWB010000013">
    <property type="protein sequence ID" value="KAJ1105369.1"/>
    <property type="molecule type" value="Genomic_DNA"/>
</dbReference>
<sequence>MPPLKVSEGHADEVVALRRRSPGRCGSGWRSAPGSLEEGIRKVTAGPETRKEWEQKNGYAPRDHIRGGREETEASHGDSRMWQGPERIRLSQKETAVGPLGRETEEKILL</sequence>
<organism evidence="2 3">
    <name type="scientific">Pleurodeles waltl</name>
    <name type="common">Iberian ribbed newt</name>
    <dbReference type="NCBI Taxonomy" id="8319"/>
    <lineage>
        <taxon>Eukaryota</taxon>
        <taxon>Metazoa</taxon>
        <taxon>Chordata</taxon>
        <taxon>Craniata</taxon>
        <taxon>Vertebrata</taxon>
        <taxon>Euteleostomi</taxon>
        <taxon>Amphibia</taxon>
        <taxon>Batrachia</taxon>
        <taxon>Caudata</taxon>
        <taxon>Salamandroidea</taxon>
        <taxon>Salamandridae</taxon>
        <taxon>Pleurodelinae</taxon>
        <taxon>Pleurodeles</taxon>
    </lineage>
</organism>
<feature type="compositionally biased region" description="Basic and acidic residues" evidence="1">
    <location>
        <begin position="48"/>
        <end position="79"/>
    </location>
</feature>
<evidence type="ECO:0000313" key="2">
    <source>
        <dbReference type="EMBL" id="KAJ1105369.1"/>
    </source>
</evidence>
<proteinExistence type="predicted"/>
<accession>A0AAV7MQM8</accession>
<name>A0AAV7MQM8_PLEWA</name>
<evidence type="ECO:0000256" key="1">
    <source>
        <dbReference type="SAM" id="MobiDB-lite"/>
    </source>
</evidence>
<feature type="region of interest" description="Disordered" evidence="1">
    <location>
        <begin position="42"/>
        <end position="86"/>
    </location>
</feature>
<keyword evidence="3" id="KW-1185">Reference proteome</keyword>
<protein>
    <submittedName>
        <fullName evidence="2">Uncharacterized protein</fullName>
    </submittedName>
</protein>